<feature type="domain" description="Histidine kinase" evidence="11">
    <location>
        <begin position="76"/>
        <end position="143"/>
    </location>
</feature>
<keyword evidence="7" id="KW-0418">Kinase</keyword>
<evidence type="ECO:0000259" key="11">
    <source>
        <dbReference type="PROSITE" id="PS50109"/>
    </source>
</evidence>
<dbReference type="GO" id="GO:0005886">
    <property type="term" value="C:plasma membrane"/>
    <property type="evidence" value="ECO:0007669"/>
    <property type="project" value="TreeGrafter"/>
</dbReference>
<dbReference type="InterPro" id="IPR005467">
    <property type="entry name" value="His_kinase_dom"/>
</dbReference>
<comment type="subcellular location">
    <subcellularLocation>
        <location evidence="2">Membrane</location>
    </subcellularLocation>
</comment>
<dbReference type="InterPro" id="IPR036890">
    <property type="entry name" value="HATPase_C_sf"/>
</dbReference>
<evidence type="ECO:0000256" key="4">
    <source>
        <dbReference type="ARBA" id="ARBA00022553"/>
    </source>
</evidence>
<keyword evidence="9" id="KW-0902">Two-component regulatory system</keyword>
<keyword evidence="6" id="KW-0547">Nucleotide-binding</keyword>
<proteinExistence type="predicted"/>
<dbReference type="GO" id="GO:0005524">
    <property type="term" value="F:ATP binding"/>
    <property type="evidence" value="ECO:0007669"/>
    <property type="project" value="UniProtKB-KW"/>
</dbReference>
<dbReference type="GO" id="GO:0016036">
    <property type="term" value="P:cellular response to phosphate starvation"/>
    <property type="evidence" value="ECO:0007669"/>
    <property type="project" value="TreeGrafter"/>
</dbReference>
<dbReference type="SUPFAM" id="SSF47384">
    <property type="entry name" value="Homodimeric domain of signal transducing histidine kinase"/>
    <property type="match status" value="1"/>
</dbReference>
<dbReference type="Gene3D" id="3.30.565.10">
    <property type="entry name" value="Histidine kinase-like ATPase, C-terminal domain"/>
    <property type="match status" value="1"/>
</dbReference>
<dbReference type="AlphaFoldDB" id="A0A919YNX7"/>
<comment type="catalytic activity">
    <reaction evidence="1">
        <text>ATP + protein L-histidine = ADP + protein N-phospho-L-histidine.</text>
        <dbReference type="EC" id="2.7.13.3"/>
    </reaction>
</comment>
<dbReference type="SMART" id="SM00387">
    <property type="entry name" value="HATPase_c"/>
    <property type="match status" value="1"/>
</dbReference>
<evidence type="ECO:0000313" key="13">
    <source>
        <dbReference type="Proteomes" id="UP000682811"/>
    </source>
</evidence>
<evidence type="ECO:0000256" key="3">
    <source>
        <dbReference type="ARBA" id="ARBA00012438"/>
    </source>
</evidence>
<reference evidence="12 13" key="1">
    <citation type="submission" date="2021-03" db="EMBL/GenBank/DDBJ databases">
        <title>Antimicrobial resistance genes in bacteria isolated from Japanese honey, and their potential for conferring macrolide and lincosamide resistance in the American foulbrood pathogen Paenibacillus larvae.</title>
        <authorList>
            <person name="Okamoto M."/>
            <person name="Kumagai M."/>
            <person name="Kanamori H."/>
            <person name="Takamatsu D."/>
        </authorList>
    </citation>
    <scope>NUCLEOTIDE SEQUENCE [LARGE SCALE GENOMIC DNA]</scope>
    <source>
        <strain evidence="12 13">J34TS1</strain>
    </source>
</reference>
<keyword evidence="10" id="KW-0472">Membrane</keyword>
<keyword evidence="13" id="KW-1185">Reference proteome</keyword>
<keyword evidence="4" id="KW-0597">Phosphoprotein</keyword>
<dbReference type="Pfam" id="PF02518">
    <property type="entry name" value="HATPase_c"/>
    <property type="match status" value="1"/>
</dbReference>
<protein>
    <recommendedName>
        <fullName evidence="3">histidine kinase</fullName>
        <ecNumber evidence="3">2.7.13.3</ecNumber>
    </recommendedName>
</protein>
<dbReference type="InterPro" id="IPR004358">
    <property type="entry name" value="Sig_transdc_His_kin-like_C"/>
</dbReference>
<dbReference type="GO" id="GO:0000155">
    <property type="term" value="F:phosphorelay sensor kinase activity"/>
    <property type="evidence" value="ECO:0007669"/>
    <property type="project" value="InterPro"/>
</dbReference>
<dbReference type="Pfam" id="PF00512">
    <property type="entry name" value="HisKA"/>
    <property type="match status" value="1"/>
</dbReference>
<evidence type="ECO:0000256" key="8">
    <source>
        <dbReference type="ARBA" id="ARBA00022840"/>
    </source>
</evidence>
<dbReference type="EMBL" id="BORT01000068">
    <property type="protein sequence ID" value="GIO51667.1"/>
    <property type="molecule type" value="Genomic_DNA"/>
</dbReference>
<dbReference type="InterPro" id="IPR050351">
    <property type="entry name" value="BphY/WalK/GraS-like"/>
</dbReference>
<dbReference type="PANTHER" id="PTHR45453:SF1">
    <property type="entry name" value="PHOSPHATE REGULON SENSOR PROTEIN PHOR"/>
    <property type="match status" value="1"/>
</dbReference>
<gene>
    <name evidence="12" type="ORF">J34TS1_64320</name>
</gene>
<accession>A0A919YNX7</accession>
<keyword evidence="5" id="KW-0808">Transferase</keyword>
<dbReference type="Proteomes" id="UP000682811">
    <property type="component" value="Unassembled WGS sequence"/>
</dbReference>
<dbReference type="PANTHER" id="PTHR45453">
    <property type="entry name" value="PHOSPHATE REGULON SENSOR PROTEIN PHOR"/>
    <property type="match status" value="1"/>
</dbReference>
<evidence type="ECO:0000256" key="6">
    <source>
        <dbReference type="ARBA" id="ARBA00022741"/>
    </source>
</evidence>
<keyword evidence="10" id="KW-0812">Transmembrane</keyword>
<dbReference type="CDD" id="cd00082">
    <property type="entry name" value="HisKA"/>
    <property type="match status" value="1"/>
</dbReference>
<dbReference type="EC" id="2.7.13.3" evidence="3"/>
<organism evidence="12 13">
    <name type="scientific">Paenibacillus azoreducens</name>
    <dbReference type="NCBI Taxonomy" id="116718"/>
    <lineage>
        <taxon>Bacteria</taxon>
        <taxon>Bacillati</taxon>
        <taxon>Bacillota</taxon>
        <taxon>Bacilli</taxon>
        <taxon>Bacillales</taxon>
        <taxon>Paenibacillaceae</taxon>
        <taxon>Paenibacillus</taxon>
    </lineage>
</organism>
<sequence>MVNVDSEQNLISNFKRIIILCSTIFIMLSITASYILSRKMMKPIIRSWDKQVEFVENASHELRTPLTIIQNKLELDTGIGISEEALPRIFDRFYREDRARSRESGGSGLGLSIAQWIAGSHHGTIQALHNQPKGMIFRVKLPK</sequence>
<dbReference type="GO" id="GO:0004721">
    <property type="term" value="F:phosphoprotein phosphatase activity"/>
    <property type="evidence" value="ECO:0007669"/>
    <property type="project" value="TreeGrafter"/>
</dbReference>
<dbReference type="InterPro" id="IPR003594">
    <property type="entry name" value="HATPase_dom"/>
</dbReference>
<evidence type="ECO:0000256" key="1">
    <source>
        <dbReference type="ARBA" id="ARBA00000085"/>
    </source>
</evidence>
<dbReference type="PRINTS" id="PR00344">
    <property type="entry name" value="BCTRLSENSOR"/>
</dbReference>
<evidence type="ECO:0000313" key="12">
    <source>
        <dbReference type="EMBL" id="GIO51667.1"/>
    </source>
</evidence>
<comment type="caution">
    <text evidence="12">The sequence shown here is derived from an EMBL/GenBank/DDBJ whole genome shotgun (WGS) entry which is preliminary data.</text>
</comment>
<dbReference type="InterPro" id="IPR003661">
    <property type="entry name" value="HisK_dim/P_dom"/>
</dbReference>
<keyword evidence="10" id="KW-1133">Transmembrane helix</keyword>
<keyword evidence="8" id="KW-0067">ATP-binding</keyword>
<evidence type="ECO:0000256" key="9">
    <source>
        <dbReference type="ARBA" id="ARBA00023012"/>
    </source>
</evidence>
<evidence type="ECO:0000256" key="7">
    <source>
        <dbReference type="ARBA" id="ARBA00022777"/>
    </source>
</evidence>
<evidence type="ECO:0000256" key="2">
    <source>
        <dbReference type="ARBA" id="ARBA00004370"/>
    </source>
</evidence>
<feature type="transmembrane region" description="Helical" evidence="10">
    <location>
        <begin position="17"/>
        <end position="36"/>
    </location>
</feature>
<dbReference type="InterPro" id="IPR036097">
    <property type="entry name" value="HisK_dim/P_sf"/>
</dbReference>
<dbReference type="SUPFAM" id="SSF55874">
    <property type="entry name" value="ATPase domain of HSP90 chaperone/DNA topoisomerase II/histidine kinase"/>
    <property type="match status" value="1"/>
</dbReference>
<evidence type="ECO:0000256" key="5">
    <source>
        <dbReference type="ARBA" id="ARBA00022679"/>
    </source>
</evidence>
<dbReference type="PROSITE" id="PS50109">
    <property type="entry name" value="HIS_KIN"/>
    <property type="match status" value="1"/>
</dbReference>
<name>A0A919YNX7_9BACL</name>
<evidence type="ECO:0000256" key="10">
    <source>
        <dbReference type="SAM" id="Phobius"/>
    </source>
</evidence>